<organism evidence="2 3">
    <name type="scientific">Schleiferilactobacillus harbinensis</name>
    <dbReference type="NCBI Taxonomy" id="304207"/>
    <lineage>
        <taxon>Bacteria</taxon>
        <taxon>Bacillati</taxon>
        <taxon>Bacillota</taxon>
        <taxon>Bacilli</taxon>
        <taxon>Lactobacillales</taxon>
        <taxon>Lactobacillaceae</taxon>
        <taxon>Schleiferilactobacillus</taxon>
    </lineage>
</organism>
<dbReference type="EMBL" id="CP045143">
    <property type="protein sequence ID" value="QFR23233.1"/>
    <property type="molecule type" value="Genomic_DNA"/>
</dbReference>
<feature type="compositionally biased region" description="Polar residues" evidence="1">
    <location>
        <begin position="62"/>
        <end position="71"/>
    </location>
</feature>
<evidence type="ECO:0000313" key="2">
    <source>
        <dbReference type="EMBL" id="QFR23233.1"/>
    </source>
</evidence>
<evidence type="ECO:0000313" key="3">
    <source>
        <dbReference type="Proteomes" id="UP000326779"/>
    </source>
</evidence>
<dbReference type="KEGG" id="lhb:D1010_07375"/>
<sequence length="78" mass="8648">MQIDNTTNYAVQELSMRLGNMAIRAGILHQANDELKDENSKLMKANELLKKQVASYKGKGSEQVNATNHQSGSDKQRG</sequence>
<feature type="region of interest" description="Disordered" evidence="1">
    <location>
        <begin position="54"/>
        <end position="78"/>
    </location>
</feature>
<dbReference type="RefSeq" id="WP_152260633.1">
    <property type="nucleotide sequence ID" value="NZ_CP045143.1"/>
</dbReference>
<proteinExistence type="predicted"/>
<name>A0A5P8M454_9LACO</name>
<gene>
    <name evidence="2" type="ORF">D1010_07375</name>
</gene>
<dbReference type="Proteomes" id="UP000326779">
    <property type="component" value="Chromosome"/>
</dbReference>
<evidence type="ECO:0000256" key="1">
    <source>
        <dbReference type="SAM" id="MobiDB-lite"/>
    </source>
</evidence>
<accession>A0A5P8M454</accession>
<protein>
    <submittedName>
        <fullName evidence="2">Uncharacterized protein</fullName>
    </submittedName>
</protein>
<dbReference type="AlphaFoldDB" id="A0A5P8M454"/>
<reference evidence="2 3" key="1">
    <citation type="submission" date="2019-10" db="EMBL/GenBank/DDBJ databases">
        <title>The completed genome of Lactobacillus harbinensis M1.</title>
        <authorList>
            <person name="Zheng Y."/>
        </authorList>
    </citation>
    <scope>NUCLEOTIDE SEQUENCE [LARGE SCALE GENOMIC DNA]</scope>
    <source>
        <strain evidence="2 3">M1</strain>
    </source>
</reference>